<gene>
    <name evidence="1" type="ORF">CFK37_00265</name>
</gene>
<name>A0A220TYB4_9BACI</name>
<dbReference type="AlphaFoldDB" id="A0A220TYB4"/>
<protein>
    <submittedName>
        <fullName evidence="1">Uncharacterized protein</fullName>
    </submittedName>
</protein>
<organism evidence="1 2">
    <name type="scientific">Virgibacillus phasianinus</name>
    <dbReference type="NCBI Taxonomy" id="2017483"/>
    <lineage>
        <taxon>Bacteria</taxon>
        <taxon>Bacillati</taxon>
        <taxon>Bacillota</taxon>
        <taxon>Bacilli</taxon>
        <taxon>Bacillales</taxon>
        <taxon>Bacillaceae</taxon>
        <taxon>Virgibacillus</taxon>
    </lineage>
</organism>
<dbReference type="EMBL" id="CP022315">
    <property type="protein sequence ID" value="ASK60749.1"/>
    <property type="molecule type" value="Genomic_DNA"/>
</dbReference>
<accession>A0A220TYB4</accession>
<dbReference type="KEGG" id="vil:CFK37_00265"/>
<proteinExistence type="predicted"/>
<evidence type="ECO:0000313" key="1">
    <source>
        <dbReference type="EMBL" id="ASK60749.1"/>
    </source>
</evidence>
<keyword evidence="2" id="KW-1185">Reference proteome</keyword>
<sequence length="74" mass="8599">MLGAGLGGQKLLPFDHPISKNRGYRPFCAFISRFWILSAVLEIYQPFLKFNCHIRILSAIFELYQPYQSYIAQT</sequence>
<dbReference type="Proteomes" id="UP000198312">
    <property type="component" value="Chromosome"/>
</dbReference>
<reference evidence="1 2" key="1">
    <citation type="submission" date="2017-07" db="EMBL/GenBank/DDBJ databases">
        <title>Virgibacillus sp. LM2416.</title>
        <authorList>
            <person name="Tak E.J."/>
            <person name="Bae J.-W."/>
        </authorList>
    </citation>
    <scope>NUCLEOTIDE SEQUENCE [LARGE SCALE GENOMIC DNA]</scope>
    <source>
        <strain evidence="1 2">LM2416</strain>
    </source>
</reference>
<evidence type="ECO:0000313" key="2">
    <source>
        <dbReference type="Proteomes" id="UP000198312"/>
    </source>
</evidence>